<name>A0A1H0V705_9ACTN</name>
<dbReference type="InterPro" id="IPR036412">
    <property type="entry name" value="HAD-like_sf"/>
</dbReference>
<sequence>MTEYCAEQQRLREILAGTSCVMLDFDGPVCAVFADLGASTVADRALDAIRQAGYADIAQRCQTNDPLELLSLLAGNSPELVQDVEAVVRGAEIEAVSSATPTPGAVELIERCHASGRSLCIVSNNADSALHDYLAEHGLTGKVDAIAARRSDDVAHLKPDTRLLKRAAEATGTSPTACTLIGDSPSDIKAAHAFGAHAIGYANKPGKFEKLTNAGADAMSEQLEPITSEL</sequence>
<dbReference type="EMBL" id="FNJR01000008">
    <property type="protein sequence ID" value="SDP74177.1"/>
    <property type="molecule type" value="Genomic_DNA"/>
</dbReference>
<organism evidence="1 2">
    <name type="scientific">Actinopolyspora xinjiangensis</name>
    <dbReference type="NCBI Taxonomy" id="405564"/>
    <lineage>
        <taxon>Bacteria</taxon>
        <taxon>Bacillati</taxon>
        <taxon>Actinomycetota</taxon>
        <taxon>Actinomycetes</taxon>
        <taxon>Actinopolysporales</taxon>
        <taxon>Actinopolysporaceae</taxon>
        <taxon>Actinopolyspora</taxon>
    </lineage>
</organism>
<dbReference type="PANTHER" id="PTHR43434:SF1">
    <property type="entry name" value="PHOSPHOGLYCOLATE PHOSPHATASE"/>
    <property type="match status" value="1"/>
</dbReference>
<gene>
    <name evidence="1" type="ORF">SAMN04487905_10847</name>
</gene>
<dbReference type="GO" id="GO:0008967">
    <property type="term" value="F:phosphoglycolate phosphatase activity"/>
    <property type="evidence" value="ECO:0007669"/>
    <property type="project" value="TreeGrafter"/>
</dbReference>
<reference evidence="2" key="1">
    <citation type="submission" date="2016-10" db="EMBL/GenBank/DDBJ databases">
        <authorList>
            <person name="Varghese N."/>
            <person name="Submissions S."/>
        </authorList>
    </citation>
    <scope>NUCLEOTIDE SEQUENCE [LARGE SCALE GENOMIC DNA]</scope>
    <source>
        <strain evidence="2">DSM 46732</strain>
    </source>
</reference>
<proteinExistence type="predicted"/>
<dbReference type="NCBIfam" id="TIGR01509">
    <property type="entry name" value="HAD-SF-IA-v3"/>
    <property type="match status" value="1"/>
</dbReference>
<keyword evidence="1" id="KW-0378">Hydrolase</keyword>
<dbReference type="InterPro" id="IPR023214">
    <property type="entry name" value="HAD_sf"/>
</dbReference>
<keyword evidence="2" id="KW-1185">Reference proteome</keyword>
<dbReference type="InterPro" id="IPR006439">
    <property type="entry name" value="HAD-SF_hydro_IA"/>
</dbReference>
<evidence type="ECO:0000313" key="1">
    <source>
        <dbReference type="EMBL" id="SDP74177.1"/>
    </source>
</evidence>
<dbReference type="GO" id="GO:0005829">
    <property type="term" value="C:cytosol"/>
    <property type="evidence" value="ECO:0007669"/>
    <property type="project" value="TreeGrafter"/>
</dbReference>
<dbReference type="AlphaFoldDB" id="A0A1H0V705"/>
<dbReference type="RefSeq" id="WP_092602147.1">
    <property type="nucleotide sequence ID" value="NZ_FNJR01000008.1"/>
</dbReference>
<dbReference type="InterPro" id="IPR041492">
    <property type="entry name" value="HAD_2"/>
</dbReference>
<dbReference type="PANTHER" id="PTHR43434">
    <property type="entry name" value="PHOSPHOGLYCOLATE PHOSPHATASE"/>
    <property type="match status" value="1"/>
</dbReference>
<dbReference type="Pfam" id="PF13419">
    <property type="entry name" value="HAD_2"/>
    <property type="match status" value="1"/>
</dbReference>
<dbReference type="STRING" id="405564.SAMN04487905_10847"/>
<dbReference type="GO" id="GO:0006281">
    <property type="term" value="P:DNA repair"/>
    <property type="evidence" value="ECO:0007669"/>
    <property type="project" value="TreeGrafter"/>
</dbReference>
<dbReference type="InterPro" id="IPR050155">
    <property type="entry name" value="HAD-like_hydrolase_sf"/>
</dbReference>
<protein>
    <submittedName>
        <fullName evidence="1">Haloacid dehalogenase-like hydrolase</fullName>
    </submittedName>
</protein>
<dbReference type="SUPFAM" id="SSF56784">
    <property type="entry name" value="HAD-like"/>
    <property type="match status" value="1"/>
</dbReference>
<dbReference type="CDD" id="cd01427">
    <property type="entry name" value="HAD_like"/>
    <property type="match status" value="1"/>
</dbReference>
<evidence type="ECO:0000313" key="2">
    <source>
        <dbReference type="Proteomes" id="UP000199497"/>
    </source>
</evidence>
<dbReference type="Proteomes" id="UP000199497">
    <property type="component" value="Unassembled WGS sequence"/>
</dbReference>
<dbReference type="Gene3D" id="3.40.50.1000">
    <property type="entry name" value="HAD superfamily/HAD-like"/>
    <property type="match status" value="1"/>
</dbReference>
<dbReference type="OrthoDB" id="4547358at2"/>
<accession>A0A1H0V705</accession>